<keyword evidence="13" id="KW-0539">Nucleus</keyword>
<keyword evidence="8" id="KW-0067">ATP-binding</keyword>
<keyword evidence="10 14" id="KW-0175">Coiled coil</keyword>
<keyword evidence="6" id="KW-0227">DNA damage</keyword>
<keyword evidence="3" id="KW-0540">Nuclease</keyword>
<feature type="region of interest" description="Disordered" evidence="15">
    <location>
        <begin position="618"/>
        <end position="644"/>
    </location>
</feature>
<dbReference type="GO" id="GO:0005524">
    <property type="term" value="F:ATP binding"/>
    <property type="evidence" value="ECO:0007669"/>
    <property type="project" value="UniProtKB-KW"/>
</dbReference>
<keyword evidence="5" id="KW-0255">Endonuclease</keyword>
<dbReference type="GO" id="GO:0031349">
    <property type="term" value="P:positive regulation of defense response"/>
    <property type="evidence" value="ECO:0007669"/>
    <property type="project" value="UniProtKB-ARBA"/>
</dbReference>
<name>W1NYP7_AMBTC</name>
<gene>
    <name evidence="17" type="ORF">AMTR_s00085p00139780</name>
</gene>
<evidence type="ECO:0000256" key="13">
    <source>
        <dbReference type="ARBA" id="ARBA00023242"/>
    </source>
</evidence>
<dbReference type="EMBL" id="KI394487">
    <property type="protein sequence ID" value="ERN02717.1"/>
    <property type="molecule type" value="Genomic_DNA"/>
</dbReference>
<keyword evidence="7" id="KW-0378">Hydrolase</keyword>
<evidence type="ECO:0000313" key="18">
    <source>
        <dbReference type="Proteomes" id="UP000017836"/>
    </source>
</evidence>
<dbReference type="eggNOG" id="KOG1845">
    <property type="taxonomic scope" value="Eukaryota"/>
</dbReference>
<evidence type="ECO:0000256" key="6">
    <source>
        <dbReference type="ARBA" id="ARBA00022763"/>
    </source>
</evidence>
<organism evidence="17 18">
    <name type="scientific">Amborella trichopoda</name>
    <dbReference type="NCBI Taxonomy" id="13333"/>
    <lineage>
        <taxon>Eukaryota</taxon>
        <taxon>Viridiplantae</taxon>
        <taxon>Streptophyta</taxon>
        <taxon>Embryophyta</taxon>
        <taxon>Tracheophyta</taxon>
        <taxon>Spermatophyta</taxon>
        <taxon>Magnoliopsida</taxon>
        <taxon>Amborellales</taxon>
        <taxon>Amborellaceae</taxon>
        <taxon>Amborella</taxon>
    </lineage>
</organism>
<dbReference type="SUPFAM" id="SSF55874">
    <property type="entry name" value="ATPase domain of HSP90 chaperone/DNA topoisomerase II/histidine kinase"/>
    <property type="match status" value="1"/>
</dbReference>
<evidence type="ECO:0000256" key="11">
    <source>
        <dbReference type="ARBA" id="ARBA00023158"/>
    </source>
</evidence>
<evidence type="ECO:0000256" key="14">
    <source>
        <dbReference type="SAM" id="Coils"/>
    </source>
</evidence>
<evidence type="ECO:0000256" key="2">
    <source>
        <dbReference type="ARBA" id="ARBA00007845"/>
    </source>
</evidence>
<protein>
    <recommendedName>
        <fullName evidence="16">Morc S5 domain-containing protein</fullName>
    </recommendedName>
</protein>
<evidence type="ECO:0000256" key="12">
    <source>
        <dbReference type="ARBA" id="ARBA00023204"/>
    </source>
</evidence>
<reference evidence="18" key="1">
    <citation type="journal article" date="2013" name="Science">
        <title>The Amborella genome and the evolution of flowering plants.</title>
        <authorList>
            <consortium name="Amborella Genome Project"/>
        </authorList>
    </citation>
    <scope>NUCLEOTIDE SEQUENCE [LARGE SCALE GENOMIC DNA]</scope>
</reference>
<feature type="non-terminal residue" evidence="17">
    <location>
        <position position="1"/>
    </location>
</feature>
<dbReference type="GO" id="GO:0004519">
    <property type="term" value="F:endonuclease activity"/>
    <property type="evidence" value="ECO:0007669"/>
    <property type="project" value="UniProtKB-KW"/>
</dbReference>
<dbReference type="Pfam" id="PF17942">
    <property type="entry name" value="Morc6_S5"/>
    <property type="match status" value="1"/>
</dbReference>
<dbReference type="PANTHER" id="PTHR23336">
    <property type="entry name" value="ZINC FINGER CW-TYPE COILED-COIL DOMAIN PROTEIN 3"/>
    <property type="match status" value="1"/>
</dbReference>
<evidence type="ECO:0000256" key="15">
    <source>
        <dbReference type="SAM" id="MobiDB-lite"/>
    </source>
</evidence>
<dbReference type="GO" id="GO:0006325">
    <property type="term" value="P:chromatin organization"/>
    <property type="evidence" value="ECO:0007669"/>
    <property type="project" value="UniProtKB-KW"/>
</dbReference>
<dbReference type="Proteomes" id="UP000017836">
    <property type="component" value="Unassembled WGS sequence"/>
</dbReference>
<sequence length="721" mass="80721">TVPHINMGSPMVVDLSSDDDNGEAEVKGVILEFPSVLKAPDNSLAENVQQENVEQVGRNDHKEEITPAGPPNSEEINQSNLEKRNPALDMNLIASGSSQSICRQFWKAGDYPEGPPTKEVVRESMDHLRVHPKFLHSNATSHKWALGAIAELLDNAVDEINNGATFVNIDKVVNPRDGAAALLIQDDGGGMGPECMRQCMSLGYSQKQSTSTIGQYGNGFKTSTMRLGADVIVFSRWTNKRFKTESIGLLSYTFLKETCQDDIVVPMVDYEILPSTGERRKLLRSRQEDWSFNLSTILKWSPYSTEEDLLKQLDDVGPHGTKIVVYNLWLNDVGELELDFDSDKEDIRIHGASKVAESGTLPDKQTEHVANRFRYSLRVYSSILYQHLPNSFTILLRGRAVEQHRIVDDLKFPQYILYKPQSGGNREVSVITTIGFMRDAPKVNIHGFNVYHKNRLILPFWRVVNEHGGNKGRGVVGVLEANFIKPAHDKQDFERTSVLQKLETRLKQMTIEYWNLHCGLIGYHRVQKSRSKMVQSTRTIIGSLESVTNCTSTLLDTAPLRSTQAPPASQRNHIVSSPREENIWGLQHGVGQPVVMACAAPSASNCTDSRLIAKRKVGDGLVGPESSKRQAVDAGDDGGSSNDHDIELCDVAEDQMHSQEVQELMKESKKLKALCLEYEQQGEELEHTVQQLEHELQEVQREYARLLIESQSVSIVKEEKD</sequence>
<keyword evidence="12" id="KW-0234">DNA repair</keyword>
<comment type="subcellular location">
    <subcellularLocation>
        <location evidence="1">Nucleus</location>
    </subcellularLocation>
</comment>
<evidence type="ECO:0000256" key="7">
    <source>
        <dbReference type="ARBA" id="ARBA00022801"/>
    </source>
</evidence>
<evidence type="ECO:0000256" key="1">
    <source>
        <dbReference type="ARBA" id="ARBA00004123"/>
    </source>
</evidence>
<keyword evidence="18" id="KW-1185">Reference proteome</keyword>
<dbReference type="InterPro" id="IPR036890">
    <property type="entry name" value="HATPase_C_sf"/>
</dbReference>
<evidence type="ECO:0000259" key="16">
    <source>
        <dbReference type="Pfam" id="PF17942"/>
    </source>
</evidence>
<evidence type="ECO:0000256" key="3">
    <source>
        <dbReference type="ARBA" id="ARBA00022722"/>
    </source>
</evidence>
<evidence type="ECO:0000256" key="10">
    <source>
        <dbReference type="ARBA" id="ARBA00023054"/>
    </source>
</evidence>
<accession>W1NYP7</accession>
<feature type="region of interest" description="Disordered" evidence="15">
    <location>
        <begin position="52"/>
        <end position="77"/>
    </location>
</feature>
<dbReference type="HOGENOM" id="CLU_011516_4_1_1"/>
<evidence type="ECO:0000313" key="17">
    <source>
        <dbReference type="EMBL" id="ERN02717.1"/>
    </source>
</evidence>
<dbReference type="Pfam" id="PF13589">
    <property type="entry name" value="HATPase_c_3"/>
    <property type="match status" value="1"/>
</dbReference>
<dbReference type="GO" id="GO:0005634">
    <property type="term" value="C:nucleus"/>
    <property type="evidence" value="ECO:0000318"/>
    <property type="project" value="GO_Central"/>
</dbReference>
<feature type="domain" description="Morc S5" evidence="16">
    <location>
        <begin position="375"/>
        <end position="514"/>
    </location>
</feature>
<dbReference type="GO" id="GO:0006281">
    <property type="term" value="P:DNA repair"/>
    <property type="evidence" value="ECO:0007669"/>
    <property type="project" value="UniProtKB-KW"/>
</dbReference>
<dbReference type="InterPro" id="IPR045261">
    <property type="entry name" value="MORC_ATPase"/>
</dbReference>
<dbReference type="STRING" id="13333.W1NYP7"/>
<keyword evidence="9" id="KW-0156">Chromatin regulator</keyword>
<evidence type="ECO:0000256" key="9">
    <source>
        <dbReference type="ARBA" id="ARBA00022853"/>
    </source>
</evidence>
<dbReference type="PANTHER" id="PTHR23336:SF44">
    <property type="entry name" value="PROTEIN MICRORCHIDIA 6"/>
    <property type="match status" value="1"/>
</dbReference>
<evidence type="ECO:0000256" key="8">
    <source>
        <dbReference type="ARBA" id="ARBA00022840"/>
    </source>
</evidence>
<evidence type="ECO:0000256" key="4">
    <source>
        <dbReference type="ARBA" id="ARBA00022741"/>
    </source>
</evidence>
<dbReference type="FunFam" id="3.30.565.10:FF:000075">
    <property type="entry name" value="MORC family CW-type zinc finger protein 4"/>
    <property type="match status" value="1"/>
</dbReference>
<comment type="similarity">
    <text evidence="2">Belongs to the MORC ATPase protein family.</text>
</comment>
<dbReference type="GO" id="GO:0016887">
    <property type="term" value="F:ATP hydrolysis activity"/>
    <property type="evidence" value="ECO:0007669"/>
    <property type="project" value="InterPro"/>
</dbReference>
<evidence type="ECO:0000256" key="5">
    <source>
        <dbReference type="ARBA" id="ARBA00022759"/>
    </source>
</evidence>
<keyword evidence="4" id="KW-0547">Nucleotide-binding</keyword>
<dbReference type="GO" id="GO:0031047">
    <property type="term" value="P:regulatory ncRNA-mediated gene silencing"/>
    <property type="evidence" value="ECO:0007669"/>
    <property type="project" value="UniProtKB-KW"/>
</dbReference>
<proteinExistence type="inferred from homology"/>
<feature type="coiled-coil region" evidence="14">
    <location>
        <begin position="661"/>
        <end position="709"/>
    </location>
</feature>
<dbReference type="Gene3D" id="3.30.565.10">
    <property type="entry name" value="Histidine kinase-like ATPase, C-terminal domain"/>
    <property type="match status" value="1"/>
</dbReference>
<keyword evidence="11" id="KW-0943">RNA-mediated gene silencing</keyword>
<dbReference type="InterPro" id="IPR041006">
    <property type="entry name" value="Morc_S5"/>
</dbReference>
<dbReference type="AlphaFoldDB" id="W1NYP7"/>